<dbReference type="GO" id="GO:0006574">
    <property type="term" value="P:L-valine catabolic process"/>
    <property type="evidence" value="ECO:0007669"/>
    <property type="project" value="TreeGrafter"/>
</dbReference>
<dbReference type="AlphaFoldDB" id="A0AAU9I8W7"/>
<dbReference type="InterPro" id="IPR029045">
    <property type="entry name" value="ClpP/crotonase-like_dom_sf"/>
</dbReference>
<dbReference type="InterPro" id="IPR032259">
    <property type="entry name" value="HIBYL-CoA-H"/>
</dbReference>
<dbReference type="Gene3D" id="3.90.226.10">
    <property type="entry name" value="2-enoyl-CoA Hydratase, Chain A, domain 1"/>
    <property type="match status" value="1"/>
</dbReference>
<evidence type="ECO:0000313" key="6">
    <source>
        <dbReference type="Proteomes" id="UP001162131"/>
    </source>
</evidence>
<sequence length="383" mass="43495">MIHRISLRFFSSDVPVLSKYSRHLCHVKLNRPKSLNSMNIEMFDVLMQNLKDWDQDKDTCAVLVTGEGEKAFSAGGDIKSVYEAKQKDPKSTLPSIFFRKEYVTDYGFARMRPIQISVWDGITMGGGAGITIHSPIRIATERSIFAMPECGIGLYPDVGSSYFLSRLPGSLGLYLAVTGSRLNSTELVQAGVATHYVPSDRIADLTEQLIEKVNPHTNVVGIKKLVDKFAEKVDENNSFYEEIEKHFGGVTSLEEIHTRCAASQSNFGKKTYQDLMKLSPVSQKVAFEQIRRGIQMSLEEVFTMEYRISMNFAAGDDVYEGVRAILVDKDKCPKWSFKSVFEVPDKLIMQYFERPSSPDFKDLYVRSELRKFLEMKRDYIITT</sequence>
<evidence type="ECO:0000256" key="1">
    <source>
        <dbReference type="ARBA" id="ARBA00001709"/>
    </source>
</evidence>
<evidence type="ECO:0000313" key="5">
    <source>
        <dbReference type="EMBL" id="CAG9310921.1"/>
    </source>
</evidence>
<feature type="domain" description="Enoyl-CoA hydratase/isomerase" evidence="4">
    <location>
        <begin position="26"/>
        <end position="352"/>
    </location>
</feature>
<evidence type="ECO:0000259" key="4">
    <source>
        <dbReference type="Pfam" id="PF16113"/>
    </source>
</evidence>
<organism evidence="5 6">
    <name type="scientific">Blepharisma stoltei</name>
    <dbReference type="NCBI Taxonomy" id="1481888"/>
    <lineage>
        <taxon>Eukaryota</taxon>
        <taxon>Sar</taxon>
        <taxon>Alveolata</taxon>
        <taxon>Ciliophora</taxon>
        <taxon>Postciliodesmatophora</taxon>
        <taxon>Heterotrichea</taxon>
        <taxon>Heterotrichida</taxon>
        <taxon>Blepharismidae</taxon>
        <taxon>Blepharisma</taxon>
    </lineage>
</organism>
<evidence type="ECO:0000256" key="2">
    <source>
        <dbReference type="ARBA" id="ARBA00011915"/>
    </source>
</evidence>
<dbReference type="Proteomes" id="UP001162131">
    <property type="component" value="Unassembled WGS sequence"/>
</dbReference>
<proteinExistence type="predicted"/>
<dbReference type="PANTHER" id="PTHR43176:SF3">
    <property type="entry name" value="3-HYDROXYISOBUTYRYL-COA HYDROLASE, MITOCHONDRIAL"/>
    <property type="match status" value="1"/>
</dbReference>
<dbReference type="SUPFAM" id="SSF52096">
    <property type="entry name" value="ClpP/crotonase"/>
    <property type="match status" value="1"/>
</dbReference>
<dbReference type="EMBL" id="CAJZBQ010000003">
    <property type="protein sequence ID" value="CAG9310921.1"/>
    <property type="molecule type" value="Genomic_DNA"/>
</dbReference>
<gene>
    <name evidence="5" type="ORF">BSTOLATCC_MIC2635</name>
</gene>
<evidence type="ECO:0000256" key="3">
    <source>
        <dbReference type="ARBA" id="ARBA00022801"/>
    </source>
</evidence>
<keyword evidence="6" id="KW-1185">Reference proteome</keyword>
<dbReference type="CDD" id="cd06558">
    <property type="entry name" value="crotonase-like"/>
    <property type="match status" value="1"/>
</dbReference>
<dbReference type="InterPro" id="IPR045004">
    <property type="entry name" value="ECH_dom"/>
</dbReference>
<accession>A0AAU9I8W7</accession>
<comment type="catalytic activity">
    <reaction evidence="1">
        <text>3-hydroxy-2-methylpropanoyl-CoA + H2O = 3-hydroxy-2-methylpropanoate + CoA + H(+)</text>
        <dbReference type="Rhea" id="RHEA:20888"/>
        <dbReference type="ChEBI" id="CHEBI:11805"/>
        <dbReference type="ChEBI" id="CHEBI:15377"/>
        <dbReference type="ChEBI" id="CHEBI:15378"/>
        <dbReference type="ChEBI" id="CHEBI:57287"/>
        <dbReference type="ChEBI" id="CHEBI:57340"/>
        <dbReference type="EC" id="3.1.2.4"/>
    </reaction>
</comment>
<dbReference type="GO" id="GO:0003860">
    <property type="term" value="F:3-hydroxyisobutyryl-CoA hydrolase activity"/>
    <property type="evidence" value="ECO:0007669"/>
    <property type="project" value="UniProtKB-EC"/>
</dbReference>
<dbReference type="NCBIfam" id="NF004127">
    <property type="entry name" value="PRK05617.1"/>
    <property type="match status" value="1"/>
</dbReference>
<keyword evidence="3" id="KW-0378">Hydrolase</keyword>
<dbReference type="PANTHER" id="PTHR43176">
    <property type="entry name" value="3-HYDROXYISOBUTYRYL-COA HYDROLASE-RELATED"/>
    <property type="match status" value="1"/>
</dbReference>
<name>A0AAU9I8W7_9CILI</name>
<dbReference type="EC" id="3.1.2.4" evidence="2"/>
<dbReference type="Pfam" id="PF16113">
    <property type="entry name" value="ECH_2"/>
    <property type="match status" value="1"/>
</dbReference>
<protein>
    <recommendedName>
        <fullName evidence="2">3-hydroxyisobutyryl-CoA hydrolase</fullName>
        <ecNumber evidence="2">3.1.2.4</ecNumber>
    </recommendedName>
</protein>
<comment type="caution">
    <text evidence="5">The sequence shown here is derived from an EMBL/GenBank/DDBJ whole genome shotgun (WGS) entry which is preliminary data.</text>
</comment>
<reference evidence="5" key="1">
    <citation type="submission" date="2021-09" db="EMBL/GenBank/DDBJ databases">
        <authorList>
            <consortium name="AG Swart"/>
            <person name="Singh M."/>
            <person name="Singh A."/>
            <person name="Seah K."/>
            <person name="Emmerich C."/>
        </authorList>
    </citation>
    <scope>NUCLEOTIDE SEQUENCE</scope>
    <source>
        <strain evidence="5">ATCC30299</strain>
    </source>
</reference>